<name>A0A4R0YP45_9GAMM</name>
<dbReference type="AlphaFoldDB" id="A0A4R0YP45"/>
<organism evidence="2 3">
    <name type="scientific">Dyella soli</name>
    <dbReference type="NCBI Taxonomy" id="522319"/>
    <lineage>
        <taxon>Bacteria</taxon>
        <taxon>Pseudomonadati</taxon>
        <taxon>Pseudomonadota</taxon>
        <taxon>Gammaproteobacteria</taxon>
        <taxon>Lysobacterales</taxon>
        <taxon>Rhodanobacteraceae</taxon>
        <taxon>Dyella</taxon>
    </lineage>
</organism>
<dbReference type="EMBL" id="SJTG01000005">
    <property type="protein sequence ID" value="TCI07377.1"/>
    <property type="molecule type" value="Genomic_DNA"/>
</dbReference>
<gene>
    <name evidence="2" type="ORF">EZM97_32870</name>
</gene>
<feature type="transmembrane region" description="Helical" evidence="1">
    <location>
        <begin position="85"/>
        <end position="103"/>
    </location>
</feature>
<feature type="transmembrane region" description="Helical" evidence="1">
    <location>
        <begin position="144"/>
        <end position="163"/>
    </location>
</feature>
<keyword evidence="1" id="KW-0472">Membrane</keyword>
<proteinExistence type="predicted"/>
<feature type="transmembrane region" description="Helical" evidence="1">
    <location>
        <begin position="57"/>
        <end position="78"/>
    </location>
</feature>
<protein>
    <submittedName>
        <fullName evidence="2">DUF4386 domain-containing protein</fullName>
    </submittedName>
</protein>
<keyword evidence="1" id="KW-0812">Transmembrane</keyword>
<keyword evidence="3" id="KW-1185">Reference proteome</keyword>
<feature type="transmembrane region" description="Helical" evidence="1">
    <location>
        <begin position="205"/>
        <end position="223"/>
    </location>
</feature>
<accession>A0A4R0YP45</accession>
<dbReference type="Proteomes" id="UP000291822">
    <property type="component" value="Unassembled WGS sequence"/>
</dbReference>
<evidence type="ECO:0000313" key="3">
    <source>
        <dbReference type="Proteomes" id="UP000291822"/>
    </source>
</evidence>
<reference evidence="2 3" key="1">
    <citation type="submission" date="2019-02" db="EMBL/GenBank/DDBJ databases">
        <title>Dyella amyloliquefaciens sp. nov., isolated from forest soil.</title>
        <authorList>
            <person name="Gao Z.-H."/>
            <person name="Qiu L.-H."/>
        </authorList>
    </citation>
    <scope>NUCLEOTIDE SEQUENCE [LARGE SCALE GENOMIC DNA]</scope>
    <source>
        <strain evidence="2 3">KACC 12747</strain>
    </source>
</reference>
<evidence type="ECO:0000256" key="1">
    <source>
        <dbReference type="SAM" id="Phobius"/>
    </source>
</evidence>
<sequence length="231" mass="25343">MNPTSRNARIAGLIYLLLTIFGPVRLIYIPDTLFVHGDAEATSANIAAHEMLFRLGIASDLACAVILIFLVLALYRLFRGVHDSMAILMVIVGGVMPATLYFVNVVNDGAALMLVKGAEFLSVFDSHQRHALAMLFLRLHGQQVVAAEVLWGLWLFPLAILVLRCGFLPRFLGVWLILNGVAYIVLSIAGTLFPPYDDVIGKYTFPVQFGEVAFMLWILIMGAKPRTAAPA</sequence>
<dbReference type="RefSeq" id="WP_131412733.1">
    <property type="nucleotide sequence ID" value="NZ_SJTG01000005.1"/>
</dbReference>
<evidence type="ECO:0000313" key="2">
    <source>
        <dbReference type="EMBL" id="TCI07377.1"/>
    </source>
</evidence>
<dbReference type="Pfam" id="PF14329">
    <property type="entry name" value="DUF4386"/>
    <property type="match status" value="1"/>
</dbReference>
<feature type="transmembrane region" description="Helical" evidence="1">
    <location>
        <begin position="172"/>
        <end position="193"/>
    </location>
</feature>
<keyword evidence="1" id="KW-1133">Transmembrane helix</keyword>
<comment type="caution">
    <text evidence="2">The sequence shown here is derived from an EMBL/GenBank/DDBJ whole genome shotgun (WGS) entry which is preliminary data.</text>
</comment>
<dbReference type="InterPro" id="IPR025495">
    <property type="entry name" value="DUF4386"/>
</dbReference>